<reference evidence="20" key="1">
    <citation type="submission" date="2016-04" db="EMBL/GenBank/DDBJ databases">
        <title>Comparative genomics of biotechnologically important yeasts.</title>
        <authorList>
            <consortium name="DOE Joint Genome Institute"/>
            <person name="Riley R."/>
            <person name="Haridas S."/>
            <person name="Wolfe K.H."/>
            <person name="Lopes M.R."/>
            <person name="Hittinger C.T."/>
            <person name="Goker M."/>
            <person name="Salamov A."/>
            <person name="Wisecaver J."/>
            <person name="Long T.M."/>
            <person name="Aerts A.L."/>
            <person name="Barry K."/>
            <person name="Choi C."/>
            <person name="Clum A."/>
            <person name="Coughlan A.Y."/>
            <person name="Deshpande S."/>
            <person name="Douglass A.P."/>
            <person name="Hanson S.J."/>
            <person name="Klenk H.-P."/>
            <person name="Labutti K."/>
            <person name="Lapidus A."/>
            <person name="Lindquist E."/>
            <person name="Lipzen A."/>
            <person name="Meier-Kolthoff J.P."/>
            <person name="Ohm R.A."/>
            <person name="Otillar R.P."/>
            <person name="Pangilinan J."/>
            <person name="Peng Y."/>
            <person name="Rokas A."/>
            <person name="Rosa C.A."/>
            <person name="Scheuner C."/>
            <person name="Sibirny A.A."/>
            <person name="Slot J.C."/>
            <person name="Stielow J.B."/>
            <person name="Sun H."/>
            <person name="Kurtzman C.P."/>
            <person name="Blackwell M."/>
            <person name="Grigoriev I.V."/>
            <person name="Jeffries T.W."/>
        </authorList>
    </citation>
    <scope>NUCLEOTIDE SEQUENCE [LARGE SCALE GENOMIC DNA]</scope>
    <source>
        <strain evidence="20">NRRL YB-2248</strain>
    </source>
</reference>
<comment type="catalytic activity">
    <reaction evidence="8">
        <text>a tRNA precursor + 2 CTP + ATP = a tRNA with a 3' CCA end + 3 diphosphate</text>
        <dbReference type="Rhea" id="RHEA:14433"/>
        <dbReference type="Rhea" id="RHEA-COMP:10465"/>
        <dbReference type="Rhea" id="RHEA-COMP:10468"/>
        <dbReference type="ChEBI" id="CHEBI:30616"/>
        <dbReference type="ChEBI" id="CHEBI:33019"/>
        <dbReference type="ChEBI" id="CHEBI:37563"/>
        <dbReference type="ChEBI" id="CHEBI:74896"/>
        <dbReference type="ChEBI" id="CHEBI:83071"/>
        <dbReference type="EC" id="2.7.7.72"/>
    </reaction>
</comment>
<comment type="function">
    <text evidence="9">Nucleotidyltransferase that catalyzes the addition and repair of the essential 3'-terminal CCA sequence in tRNAs, which is necessary for the attachment of amino acids to the 3' terminus of tRNA molecules, using CTP and ATP as substrates. tRNA 3'-terminal CCA addition is required both for tRNA processing and repair. Also involved in tRNA surveillance by mediating tandem CCA addition to generate a CCACCA at the 3' terminus of unstable tRNAs. While stable tRNAs receive only 3'-terminal CCA, unstable tRNAs are marked with CCACCA and rapidly degraded. The structural flexibility of RNA controls the choice between CCA versus CCACCA addition: following the first CCA addition cycle, nucleotide-binding to the active site triggers a clockwise screw motion, producing torque on the RNA. This ejects stable RNAs, whereas unstable RNAs are refolded while bound to the enzyme and subjected to a second CCA catalytic cycle.</text>
</comment>
<dbReference type="GO" id="GO:0004810">
    <property type="term" value="F:CCA tRNA nucleotidyltransferase activity"/>
    <property type="evidence" value="ECO:0007669"/>
    <property type="project" value="UniProtKB-EC"/>
</dbReference>
<keyword evidence="20" id="KW-1185">Reference proteome</keyword>
<dbReference type="EC" id="2.7.7.72" evidence="10"/>
<dbReference type="InterPro" id="IPR002646">
    <property type="entry name" value="PolA_pol_head_dom"/>
</dbReference>
<dbReference type="GO" id="GO:0005739">
    <property type="term" value="C:mitochondrion"/>
    <property type="evidence" value="ECO:0007669"/>
    <property type="project" value="UniProtKB-ARBA"/>
</dbReference>
<dbReference type="GO" id="GO:0052927">
    <property type="term" value="F:CC tRNA cytidylyltransferase activity"/>
    <property type="evidence" value="ECO:0007669"/>
    <property type="project" value="TreeGrafter"/>
</dbReference>
<organism evidence="19 20">
    <name type="scientific">[Candida] arabinofermentans NRRL YB-2248</name>
    <dbReference type="NCBI Taxonomy" id="983967"/>
    <lineage>
        <taxon>Eukaryota</taxon>
        <taxon>Fungi</taxon>
        <taxon>Dikarya</taxon>
        <taxon>Ascomycota</taxon>
        <taxon>Saccharomycotina</taxon>
        <taxon>Pichiomycetes</taxon>
        <taxon>Pichiales</taxon>
        <taxon>Pichiaceae</taxon>
        <taxon>Ogataea</taxon>
        <taxon>Ogataea/Candida clade</taxon>
    </lineage>
</organism>
<dbReference type="Gene3D" id="1.10.3090.10">
    <property type="entry name" value="cca-adding enzyme, domain 2"/>
    <property type="match status" value="1"/>
</dbReference>
<evidence type="ECO:0000256" key="13">
    <source>
        <dbReference type="ARBA" id="ARBA00077436"/>
    </source>
</evidence>
<dbReference type="PANTHER" id="PTHR13734">
    <property type="entry name" value="TRNA-NUCLEOTIDYLTRANSFERASE"/>
    <property type="match status" value="1"/>
</dbReference>
<evidence type="ECO:0000259" key="18">
    <source>
        <dbReference type="Pfam" id="PF13735"/>
    </source>
</evidence>
<dbReference type="Pfam" id="PF13735">
    <property type="entry name" value="tRNA_NucTran2_2"/>
    <property type="match status" value="1"/>
</dbReference>
<protein>
    <recommendedName>
        <fullName evidence="11">CCA tRNA nucleotidyltransferase, mitochondrial</fullName>
        <ecNumber evidence="10">2.7.7.72</ecNumber>
    </recommendedName>
    <alternativeName>
        <fullName evidence="13">CCA-adding enzyme</fullName>
    </alternativeName>
    <alternativeName>
        <fullName evidence="12">tRNA CCA-pyrophosphorylase</fullName>
    </alternativeName>
    <alternativeName>
        <fullName evidence="14">tRNA adenylyltransferase</fullName>
    </alternativeName>
    <alternativeName>
        <fullName evidence="15">tRNA nucleotidyltransferase</fullName>
    </alternativeName>
</protein>
<keyword evidence="6" id="KW-0460">Magnesium</keyword>
<sequence length="481" mass="56144">MKQCYKPITLNTNIQLDETETKIINLLNEYTDKYNQTTTTQPLTLRITGGWVRDKLLNLKSHDIDIGIDNLSGLEFVHNLKEYITIEKYENVFQNQYLIAKNPEKSKHLETCTVKLYNLDIDFVNLRSETYTESSRIPIIEKGTPLQDSFRRDATLNSMFYNLKTCKIEDFTKLGLKDLQNGLLRTPLDPLMTFKDDPLRCLRLIRFASNYGFKIDDLALNCMKLKEIKLKLNEKISKERINVEFKKILVGSNPIYGLKLINDVGFYQLFGFDDVEFALNDISFKLSTILNEFNNDITINQIELSDNEICIYYLSLILRDCGDLKVKFGKKDMYKSSIIVLENLKFPLKTSELVGLIVGNLQDMDFNDIYKLSRSELAFKYIIPYEENWKLNLLIHLTIQCLKGNDNAITQFKEFVDTIHSLQLESIYKTKLLINGNELLKIMNKKPGPWLKEINQNLFKWQLDNPTKTKQEAIEYLYNLI</sequence>
<name>A0A1E4STK8_9ASCO</name>
<evidence type="ECO:0000256" key="7">
    <source>
        <dbReference type="ARBA" id="ARBA00022884"/>
    </source>
</evidence>
<feature type="domain" description="Poly A polymerase head" evidence="17">
    <location>
        <begin position="45"/>
        <end position="185"/>
    </location>
</feature>
<evidence type="ECO:0000256" key="6">
    <source>
        <dbReference type="ARBA" id="ARBA00022842"/>
    </source>
</evidence>
<dbReference type="PANTHER" id="PTHR13734:SF5">
    <property type="entry name" value="CCA TRNA NUCLEOTIDYLTRANSFERASE, MITOCHONDRIAL"/>
    <property type="match status" value="1"/>
</dbReference>
<dbReference type="GO" id="GO:0001680">
    <property type="term" value="P:tRNA 3'-terminal CCA addition"/>
    <property type="evidence" value="ECO:0007669"/>
    <property type="project" value="TreeGrafter"/>
</dbReference>
<dbReference type="InterPro" id="IPR032810">
    <property type="entry name" value="CCA-adding_enz_C"/>
</dbReference>
<accession>A0A1E4STK8</accession>
<dbReference type="STRING" id="983967.A0A1E4STK8"/>
<evidence type="ECO:0000256" key="1">
    <source>
        <dbReference type="ARBA" id="ARBA00007265"/>
    </source>
</evidence>
<dbReference type="InterPro" id="IPR043519">
    <property type="entry name" value="NT_sf"/>
</dbReference>
<evidence type="ECO:0000256" key="12">
    <source>
        <dbReference type="ARBA" id="ARBA00076038"/>
    </source>
</evidence>
<dbReference type="Gene3D" id="1.10.246.80">
    <property type="match status" value="1"/>
</dbReference>
<evidence type="ECO:0000313" key="19">
    <source>
        <dbReference type="EMBL" id="ODV82856.1"/>
    </source>
</evidence>
<dbReference type="CDD" id="cd05398">
    <property type="entry name" value="NT_ClassII-CCAase"/>
    <property type="match status" value="1"/>
</dbReference>
<dbReference type="Proteomes" id="UP000094801">
    <property type="component" value="Unassembled WGS sequence"/>
</dbReference>
<keyword evidence="2 16" id="KW-0808">Transferase</keyword>
<gene>
    <name evidence="19" type="ORF">CANARDRAFT_204309</name>
</gene>
<dbReference type="Pfam" id="PF01743">
    <property type="entry name" value="PolyA_pol"/>
    <property type="match status" value="1"/>
</dbReference>
<keyword evidence="7 16" id="KW-0694">RNA-binding</keyword>
<dbReference type="GO" id="GO:0046872">
    <property type="term" value="F:metal ion binding"/>
    <property type="evidence" value="ECO:0007669"/>
    <property type="project" value="UniProtKB-KW"/>
</dbReference>
<dbReference type="AlphaFoldDB" id="A0A1E4STK8"/>
<comment type="similarity">
    <text evidence="1 16">Belongs to the tRNA nucleotidyltransferase/poly(A) polymerase family.</text>
</comment>
<dbReference type="GO" id="GO:0003723">
    <property type="term" value="F:RNA binding"/>
    <property type="evidence" value="ECO:0007669"/>
    <property type="project" value="UniProtKB-KW"/>
</dbReference>
<dbReference type="Gene3D" id="3.30.460.10">
    <property type="entry name" value="Beta Polymerase, domain 2"/>
    <property type="match status" value="1"/>
</dbReference>
<evidence type="ECO:0000256" key="2">
    <source>
        <dbReference type="ARBA" id="ARBA00022679"/>
    </source>
</evidence>
<evidence type="ECO:0000256" key="11">
    <source>
        <dbReference type="ARBA" id="ARBA00072969"/>
    </source>
</evidence>
<keyword evidence="5" id="KW-0479">Metal-binding</keyword>
<keyword evidence="4" id="KW-0548">Nucleotidyltransferase</keyword>
<feature type="domain" description="CCA-adding enzyme C-terminal" evidence="18">
    <location>
        <begin position="405"/>
        <end position="475"/>
    </location>
</feature>
<evidence type="ECO:0000313" key="20">
    <source>
        <dbReference type="Proteomes" id="UP000094801"/>
    </source>
</evidence>
<dbReference type="FunFam" id="3.30.460.10:FF:000019">
    <property type="entry name" value="tRNA nucleotidyltransferase cca2"/>
    <property type="match status" value="1"/>
</dbReference>
<evidence type="ECO:0000256" key="16">
    <source>
        <dbReference type="RuleBase" id="RU003953"/>
    </source>
</evidence>
<evidence type="ECO:0000256" key="3">
    <source>
        <dbReference type="ARBA" id="ARBA00022694"/>
    </source>
</evidence>
<proteinExistence type="inferred from homology"/>
<evidence type="ECO:0000256" key="10">
    <source>
        <dbReference type="ARBA" id="ARBA00066885"/>
    </source>
</evidence>
<keyword evidence="3" id="KW-0819">tRNA processing</keyword>
<dbReference type="SUPFAM" id="SSF81301">
    <property type="entry name" value="Nucleotidyltransferase"/>
    <property type="match status" value="1"/>
</dbReference>
<evidence type="ECO:0000256" key="5">
    <source>
        <dbReference type="ARBA" id="ARBA00022723"/>
    </source>
</evidence>
<evidence type="ECO:0000259" key="17">
    <source>
        <dbReference type="Pfam" id="PF01743"/>
    </source>
</evidence>
<evidence type="ECO:0000256" key="8">
    <source>
        <dbReference type="ARBA" id="ARBA00050431"/>
    </source>
</evidence>
<dbReference type="EMBL" id="KV453872">
    <property type="protein sequence ID" value="ODV82856.1"/>
    <property type="molecule type" value="Genomic_DNA"/>
</dbReference>
<dbReference type="GO" id="GO:0052929">
    <property type="term" value="F:ATP:3'-cytidine-cytidine-tRNA adenylyltransferase activity"/>
    <property type="evidence" value="ECO:0007669"/>
    <property type="project" value="TreeGrafter"/>
</dbReference>
<evidence type="ECO:0000256" key="15">
    <source>
        <dbReference type="ARBA" id="ARBA00082324"/>
    </source>
</evidence>
<evidence type="ECO:0000256" key="4">
    <source>
        <dbReference type="ARBA" id="ARBA00022695"/>
    </source>
</evidence>
<dbReference type="SUPFAM" id="SSF81891">
    <property type="entry name" value="Poly A polymerase C-terminal region-like"/>
    <property type="match status" value="1"/>
</dbReference>
<evidence type="ECO:0000256" key="9">
    <source>
        <dbReference type="ARBA" id="ARBA00056517"/>
    </source>
</evidence>
<dbReference type="OrthoDB" id="445712at2759"/>
<evidence type="ECO:0000256" key="14">
    <source>
        <dbReference type="ARBA" id="ARBA00080500"/>
    </source>
</evidence>